<dbReference type="RefSeq" id="WP_134719397.1">
    <property type="nucleotide sequence ID" value="NZ_SDKM01000027.1"/>
</dbReference>
<evidence type="ECO:0000256" key="4">
    <source>
        <dbReference type="ARBA" id="ARBA00022989"/>
    </source>
</evidence>
<organism evidence="9 10">
    <name type="scientific">Nocardioides guangzhouensis</name>
    <dbReference type="NCBI Taxonomy" id="2497878"/>
    <lineage>
        <taxon>Bacteria</taxon>
        <taxon>Bacillati</taxon>
        <taxon>Actinomycetota</taxon>
        <taxon>Actinomycetes</taxon>
        <taxon>Propionibacteriales</taxon>
        <taxon>Nocardioidaceae</taxon>
        <taxon>Nocardioides</taxon>
    </lineage>
</organism>
<evidence type="ECO:0000259" key="7">
    <source>
        <dbReference type="Pfam" id="PF09851"/>
    </source>
</evidence>
<comment type="caution">
    <text evidence="9">The sequence shown here is derived from an EMBL/GenBank/DDBJ whole genome shotgun (WGS) entry which is preliminary data.</text>
</comment>
<evidence type="ECO:0000256" key="2">
    <source>
        <dbReference type="ARBA" id="ARBA00022475"/>
    </source>
</evidence>
<keyword evidence="5 6" id="KW-0472">Membrane</keyword>
<protein>
    <submittedName>
        <fullName evidence="9">SHOCT domain-containing protein</fullName>
    </submittedName>
</protein>
<evidence type="ECO:0000256" key="3">
    <source>
        <dbReference type="ARBA" id="ARBA00022692"/>
    </source>
</evidence>
<feature type="transmembrane region" description="Helical" evidence="6">
    <location>
        <begin position="12"/>
        <end position="36"/>
    </location>
</feature>
<dbReference type="Pfam" id="PF09851">
    <property type="entry name" value="SHOCT"/>
    <property type="match status" value="1"/>
</dbReference>
<dbReference type="InterPro" id="IPR018649">
    <property type="entry name" value="SHOCT"/>
</dbReference>
<accession>A0A4V1XYQ4</accession>
<dbReference type="OrthoDB" id="7596142at2"/>
<keyword evidence="4 6" id="KW-1133">Transmembrane helix</keyword>
<dbReference type="InterPro" id="IPR027379">
    <property type="entry name" value="CLS_N"/>
</dbReference>
<reference evidence="9 10" key="1">
    <citation type="submission" date="2019-01" db="EMBL/GenBank/DDBJ databases">
        <title>Nocardioides guangzhouensis sp. nov., an actinobacterium isolated from soil.</title>
        <authorList>
            <person name="Fu Y."/>
            <person name="Cai Y."/>
            <person name="Lin Z."/>
            <person name="Chen P."/>
        </authorList>
    </citation>
    <scope>NUCLEOTIDE SEQUENCE [LARGE SCALE GENOMIC DNA]</scope>
    <source>
        <strain evidence="9 10">130</strain>
    </source>
</reference>
<dbReference type="EMBL" id="SDKM01000027">
    <property type="protein sequence ID" value="RYP84059.1"/>
    <property type="molecule type" value="Genomic_DNA"/>
</dbReference>
<evidence type="ECO:0000256" key="1">
    <source>
        <dbReference type="ARBA" id="ARBA00004651"/>
    </source>
</evidence>
<evidence type="ECO:0000256" key="6">
    <source>
        <dbReference type="SAM" id="Phobius"/>
    </source>
</evidence>
<dbReference type="Pfam" id="PF13396">
    <property type="entry name" value="PLDc_N"/>
    <property type="match status" value="1"/>
</dbReference>
<gene>
    <name evidence="9" type="ORF">EKO23_17435</name>
</gene>
<sequence>MITAWEIDLSGTFFSVLWFFLFFIWIWLLITIFADIFRSDDLSGWGKALWTIFVVFLPYLGVFVYLIARGSKMGEHAVRDAQRQEAQMRNYVQSVAGSGTSTADEIARLADLQAQGHITPEEFQAAKAKLLS</sequence>
<dbReference type="Proteomes" id="UP000295198">
    <property type="component" value="Unassembled WGS sequence"/>
</dbReference>
<keyword evidence="2" id="KW-1003">Cell membrane</keyword>
<comment type="subcellular location">
    <subcellularLocation>
        <location evidence="1">Cell membrane</location>
        <topology evidence="1">Multi-pass membrane protein</topology>
    </subcellularLocation>
</comment>
<keyword evidence="3 6" id="KW-0812">Transmembrane</keyword>
<proteinExistence type="predicted"/>
<evidence type="ECO:0000313" key="10">
    <source>
        <dbReference type="Proteomes" id="UP000295198"/>
    </source>
</evidence>
<name>A0A4V1XYQ4_9ACTN</name>
<keyword evidence="10" id="KW-1185">Reference proteome</keyword>
<evidence type="ECO:0000259" key="8">
    <source>
        <dbReference type="Pfam" id="PF13396"/>
    </source>
</evidence>
<dbReference type="AlphaFoldDB" id="A0A4V1XYQ4"/>
<dbReference type="GO" id="GO:0005886">
    <property type="term" value="C:plasma membrane"/>
    <property type="evidence" value="ECO:0007669"/>
    <property type="project" value="UniProtKB-SubCell"/>
</dbReference>
<feature type="domain" description="Cardiolipin synthase N-terminal" evidence="8">
    <location>
        <begin position="24"/>
        <end position="69"/>
    </location>
</feature>
<evidence type="ECO:0000313" key="9">
    <source>
        <dbReference type="EMBL" id="RYP84059.1"/>
    </source>
</evidence>
<evidence type="ECO:0000256" key="5">
    <source>
        <dbReference type="ARBA" id="ARBA00023136"/>
    </source>
</evidence>
<feature type="transmembrane region" description="Helical" evidence="6">
    <location>
        <begin position="48"/>
        <end position="68"/>
    </location>
</feature>
<feature type="domain" description="SHOCT" evidence="7">
    <location>
        <begin position="104"/>
        <end position="131"/>
    </location>
</feature>